<evidence type="ECO:0000313" key="1">
    <source>
        <dbReference type="EMBL" id="MEY9809751.1"/>
    </source>
</evidence>
<name>A0ACC6UEG8_STRAO</name>
<comment type="caution">
    <text evidence="1">The sequence shown here is derived from an EMBL/GenBank/DDBJ whole genome shotgun (WGS) entry which is preliminary data.</text>
</comment>
<keyword evidence="1" id="KW-0645">Protease</keyword>
<keyword evidence="1" id="KW-0378">Hydrolase</keyword>
<proteinExistence type="predicted"/>
<reference evidence="1" key="1">
    <citation type="submission" date="2024-07" db="EMBL/GenBank/DDBJ databases">
        <title>Genome sequencing of plant associated microbes to promote plant fitness in Sorghum bicolor and Oryza sativa.</title>
        <authorList>
            <person name="Coleman-Derr D."/>
        </authorList>
    </citation>
    <scope>NUCLEOTIDE SEQUENCE</scope>
    <source>
        <strain evidence="1">SAI-173</strain>
    </source>
</reference>
<evidence type="ECO:0000313" key="2">
    <source>
        <dbReference type="Proteomes" id="UP001565447"/>
    </source>
</evidence>
<dbReference type="Proteomes" id="UP001565447">
    <property type="component" value="Unassembled WGS sequence"/>
</dbReference>
<dbReference type="EMBL" id="JBGCBD010000001">
    <property type="protein sequence ID" value="MEY9809751.1"/>
    <property type="molecule type" value="Genomic_DNA"/>
</dbReference>
<organism evidence="1 2">
    <name type="scientific">Streptomyces albogriseolus</name>
    <dbReference type="NCBI Taxonomy" id="1887"/>
    <lineage>
        <taxon>Bacteria</taxon>
        <taxon>Bacillati</taxon>
        <taxon>Actinomycetota</taxon>
        <taxon>Actinomycetes</taxon>
        <taxon>Kitasatosporales</taxon>
        <taxon>Streptomycetaceae</taxon>
        <taxon>Streptomyces</taxon>
        <taxon>Streptomyces albogriseolus group</taxon>
    </lineage>
</organism>
<gene>
    <name evidence="1" type="ORF">RKD21_000008</name>
</gene>
<sequence length="427" mass="45233">MLVLRSVSAMEITKSARWGRSGRWRAGLAVAGAAAIGTASLLGPGTTAEAMGAGGGDARSRLQRDADAVRDTGATGLTVLARDAAGRETQARSGTASLKDGGRVPFDAYYRIGSDTKTFTAVAALQLVGEGTLSLDDTVEQWLPGVVAGNGNDGSRITLRNLLQHTSGLANYTDIAFEDPAELTPERFHAQRFRSQTPEEQVAAAMERAPGWLPDADDPGAETQWAYSNTNYVLLGMVIEKATGNPWAQEVHDRIIEPLGLRRTLIPDTSPYVPMPTAAGYTQFPGRDDLTDTTLAVGGGADGGIISTTRDMNTFLRALMGGRLLPPEQLQQMRTTVPAPGYATDGRTRYGLGLAWRPAEGCGGGIWYHGGTSFGTASETAVTPDGRVSAAAAVFTTRFGDEKRFLEQAEAAVRLLDRAVCGDRKRG</sequence>
<protein>
    <submittedName>
        <fullName evidence="1">D-alanyl-D-alanine carboxypeptidase</fullName>
        <ecNumber evidence="1">3.4.16.4</ecNumber>
    </submittedName>
</protein>
<accession>A0ACC6UEG8</accession>
<keyword evidence="2" id="KW-1185">Reference proteome</keyword>
<keyword evidence="1" id="KW-0121">Carboxypeptidase</keyword>
<dbReference type="EC" id="3.4.16.4" evidence="1"/>